<keyword evidence="1 5" id="KW-0547">Nucleotide-binding</keyword>
<protein>
    <recommendedName>
        <fullName evidence="5">ATP-dependent RNA helicase</fullName>
        <ecNumber evidence="5">3.6.4.13</ecNumber>
    </recommendedName>
</protein>
<proteinExistence type="inferred from homology"/>
<evidence type="ECO:0000313" key="10">
    <source>
        <dbReference type="Proteomes" id="UP000002630"/>
    </source>
</evidence>
<feature type="domain" description="Helicase ATP-binding" evidence="7">
    <location>
        <begin position="139"/>
        <end position="317"/>
    </location>
</feature>
<evidence type="ECO:0000256" key="2">
    <source>
        <dbReference type="ARBA" id="ARBA00022801"/>
    </source>
</evidence>
<evidence type="ECO:0000313" key="9">
    <source>
        <dbReference type="EMBL" id="CBJ31095.1"/>
    </source>
</evidence>
<dbReference type="eggNOG" id="KOG0342">
    <property type="taxonomic scope" value="Eukaryota"/>
</dbReference>
<name>D7FSF4_ECTSI</name>
<feature type="compositionally biased region" description="Gly residues" evidence="6">
    <location>
        <begin position="637"/>
        <end position="659"/>
    </location>
</feature>
<dbReference type="PROSITE" id="PS51194">
    <property type="entry name" value="HELICASE_CTER"/>
    <property type="match status" value="1"/>
</dbReference>
<keyword evidence="5 9" id="KW-0347">Helicase</keyword>
<feature type="compositionally biased region" description="Gly residues" evidence="6">
    <location>
        <begin position="620"/>
        <end position="630"/>
    </location>
</feature>
<comment type="catalytic activity">
    <reaction evidence="5">
        <text>ATP + H2O = ADP + phosphate + H(+)</text>
        <dbReference type="Rhea" id="RHEA:13065"/>
        <dbReference type="ChEBI" id="CHEBI:15377"/>
        <dbReference type="ChEBI" id="CHEBI:15378"/>
        <dbReference type="ChEBI" id="CHEBI:30616"/>
        <dbReference type="ChEBI" id="CHEBI:43474"/>
        <dbReference type="ChEBI" id="CHEBI:456216"/>
        <dbReference type="EC" id="3.6.4.13"/>
    </reaction>
</comment>
<dbReference type="STRING" id="2880.D7FSF4"/>
<dbReference type="FunCoup" id="D7FSF4">
    <property type="interactions" value="9"/>
</dbReference>
<organism evidence="9 10">
    <name type="scientific">Ectocarpus siliculosus</name>
    <name type="common">Brown alga</name>
    <name type="synonym">Conferva siliculosa</name>
    <dbReference type="NCBI Taxonomy" id="2880"/>
    <lineage>
        <taxon>Eukaryota</taxon>
        <taxon>Sar</taxon>
        <taxon>Stramenopiles</taxon>
        <taxon>Ochrophyta</taxon>
        <taxon>PX clade</taxon>
        <taxon>Phaeophyceae</taxon>
        <taxon>Ectocarpales</taxon>
        <taxon>Ectocarpaceae</taxon>
        <taxon>Ectocarpus</taxon>
    </lineage>
</organism>
<evidence type="ECO:0000256" key="6">
    <source>
        <dbReference type="SAM" id="MobiDB-lite"/>
    </source>
</evidence>
<dbReference type="InterPro" id="IPR001650">
    <property type="entry name" value="Helicase_C-like"/>
</dbReference>
<dbReference type="OrthoDB" id="193716at2759"/>
<dbReference type="PROSITE" id="PS51192">
    <property type="entry name" value="HELICASE_ATP_BIND_1"/>
    <property type="match status" value="1"/>
</dbReference>
<dbReference type="Proteomes" id="UP000002630">
    <property type="component" value="Unassembled WGS sequence"/>
</dbReference>
<reference evidence="9 10" key="1">
    <citation type="journal article" date="2010" name="Nature">
        <title>The Ectocarpus genome and the independent evolution of multicellularity in brown algae.</title>
        <authorList>
            <person name="Cock J.M."/>
            <person name="Sterck L."/>
            <person name="Rouze P."/>
            <person name="Scornet D."/>
            <person name="Allen A.E."/>
            <person name="Amoutzias G."/>
            <person name="Anthouard V."/>
            <person name="Artiguenave F."/>
            <person name="Aury J.M."/>
            <person name="Badger J.H."/>
            <person name="Beszteri B."/>
            <person name="Billiau K."/>
            <person name="Bonnet E."/>
            <person name="Bothwell J.H."/>
            <person name="Bowler C."/>
            <person name="Boyen C."/>
            <person name="Brownlee C."/>
            <person name="Carrano C.J."/>
            <person name="Charrier B."/>
            <person name="Cho G.Y."/>
            <person name="Coelho S.M."/>
            <person name="Collen J."/>
            <person name="Corre E."/>
            <person name="Da Silva C."/>
            <person name="Delage L."/>
            <person name="Delaroque N."/>
            <person name="Dittami S.M."/>
            <person name="Doulbeau S."/>
            <person name="Elias M."/>
            <person name="Farnham G."/>
            <person name="Gachon C.M."/>
            <person name="Gschloessl B."/>
            <person name="Heesch S."/>
            <person name="Jabbari K."/>
            <person name="Jubin C."/>
            <person name="Kawai H."/>
            <person name="Kimura K."/>
            <person name="Kloareg B."/>
            <person name="Kupper F.C."/>
            <person name="Lang D."/>
            <person name="Le Bail A."/>
            <person name="Leblanc C."/>
            <person name="Lerouge P."/>
            <person name="Lohr M."/>
            <person name="Lopez P.J."/>
            <person name="Martens C."/>
            <person name="Maumus F."/>
            <person name="Michel G."/>
            <person name="Miranda-Saavedra D."/>
            <person name="Morales J."/>
            <person name="Moreau H."/>
            <person name="Motomura T."/>
            <person name="Nagasato C."/>
            <person name="Napoli C.A."/>
            <person name="Nelson D.R."/>
            <person name="Nyvall-Collen P."/>
            <person name="Peters A.F."/>
            <person name="Pommier C."/>
            <person name="Potin P."/>
            <person name="Poulain J."/>
            <person name="Quesneville H."/>
            <person name="Read B."/>
            <person name="Rensing S.A."/>
            <person name="Ritter A."/>
            <person name="Rousvoal S."/>
            <person name="Samanta M."/>
            <person name="Samson G."/>
            <person name="Schroeder D.C."/>
            <person name="Segurens B."/>
            <person name="Strittmatter M."/>
            <person name="Tonon T."/>
            <person name="Tregear J.W."/>
            <person name="Valentin K."/>
            <person name="von Dassow P."/>
            <person name="Yamagishi T."/>
            <person name="Van de Peer Y."/>
            <person name="Wincker P."/>
        </authorList>
    </citation>
    <scope>NUCLEOTIDE SEQUENCE [LARGE SCALE GENOMIC DNA]</scope>
    <source>
        <strain evidence="10">Ec32 / CCAP1310/4</strain>
    </source>
</reference>
<dbReference type="SUPFAM" id="SSF52540">
    <property type="entry name" value="P-loop containing nucleoside triphosphate hydrolases"/>
    <property type="match status" value="1"/>
</dbReference>
<evidence type="ECO:0000256" key="5">
    <source>
        <dbReference type="RuleBase" id="RU365068"/>
    </source>
</evidence>
<dbReference type="EC" id="3.6.4.13" evidence="5"/>
<gene>
    <name evidence="9" type="ORF">Esi_0233_0002</name>
</gene>
<dbReference type="InParanoid" id="D7FSF4"/>
<feature type="domain" description="Helicase C-terminal" evidence="8">
    <location>
        <begin position="346"/>
        <end position="493"/>
    </location>
</feature>
<dbReference type="PANTHER" id="PTHR24031">
    <property type="entry name" value="RNA HELICASE"/>
    <property type="match status" value="1"/>
</dbReference>
<comment type="similarity">
    <text evidence="5">Belongs to the DEAD box helicase family.</text>
</comment>
<keyword evidence="10" id="KW-1185">Reference proteome</keyword>
<dbReference type="Pfam" id="PF00271">
    <property type="entry name" value="Helicase_C"/>
    <property type="match status" value="1"/>
</dbReference>
<dbReference type="CDD" id="cd17964">
    <property type="entry name" value="DEADc_MSS116"/>
    <property type="match status" value="1"/>
</dbReference>
<comment type="function">
    <text evidence="5">RNA helicase.</text>
</comment>
<dbReference type="InterPro" id="IPR027417">
    <property type="entry name" value="P-loop_NTPase"/>
</dbReference>
<keyword evidence="4 5" id="KW-0694">RNA-binding</keyword>
<dbReference type="Pfam" id="PF00270">
    <property type="entry name" value="DEAD"/>
    <property type="match status" value="1"/>
</dbReference>
<dbReference type="GO" id="GO:0003724">
    <property type="term" value="F:RNA helicase activity"/>
    <property type="evidence" value="ECO:0007669"/>
    <property type="project" value="UniProtKB-EC"/>
</dbReference>
<dbReference type="InterPro" id="IPR011545">
    <property type="entry name" value="DEAD/DEAH_box_helicase_dom"/>
</dbReference>
<evidence type="ECO:0000256" key="4">
    <source>
        <dbReference type="ARBA" id="ARBA00022884"/>
    </source>
</evidence>
<dbReference type="GO" id="GO:0016787">
    <property type="term" value="F:hydrolase activity"/>
    <property type="evidence" value="ECO:0007669"/>
    <property type="project" value="UniProtKB-KW"/>
</dbReference>
<dbReference type="GO" id="GO:0005524">
    <property type="term" value="F:ATP binding"/>
    <property type="evidence" value="ECO:0007669"/>
    <property type="project" value="UniProtKB-UniRule"/>
</dbReference>
<sequence length="659" mass="69340">MLSALRSSRAFLPSPAGRAGRKLSARGGVVVAADCCTRSAATTAACFRKARHSSSSSSSEAWAERHGALQASSRGILTSATRLSAAAGAVNPTSRTSSTTLEEITTGQFNDLDLSKNTHAAISDVLGYANMTKVQEQSIPVCLTGVDVLAKAKTGTGKTVAFLIPAIERAAKRGFGKGVSALIISPTRELAQQIAVEAQQIMSFHRLKLMCSVGGVNVNRDLNQLNSGAPDIMVATPGRLLDLMENHGLGRDMRDLDTLVFDEADQLLEMGFRPAIENILRNLQASKTYRQTLMFSATMPGDVQAIASIAMKPSYEVVDCVGEEENTHQHVPQKFAVVPMAEQIPRLLATILKAKEDPDHKIIVFFVAARIVQLHAELFTQMGVDVLETHSRKSQAARTRVAEAFRNGKGQIMFTSDVSARGMDYPDVSLVIQVGLPSDTNQYVHRLGRTARAGKGGSGLLVLAEAEKGFIREVGDLPLEEDERMDPGTMIEARQMVAGAVHRVDPVTVSKAYQAWLGFYKGALRRLRWTPGTLVSSANSWAVDVWGLASPPPLQARTIGKMGLRDVDGLVIDRTPQEPRGGGGGRGRGGGGGRGGRGGGGRGGGRGGGGGGRGQRRNMSGGGRGGGGENGYRRGPGRGGGGGAGSGVGRGGGGRGGMR</sequence>
<keyword evidence="3 5" id="KW-0067">ATP-binding</keyword>
<dbReference type="InterPro" id="IPR014001">
    <property type="entry name" value="Helicase_ATP-bd"/>
</dbReference>
<dbReference type="GO" id="GO:0003723">
    <property type="term" value="F:RNA binding"/>
    <property type="evidence" value="ECO:0007669"/>
    <property type="project" value="UniProtKB-UniRule"/>
</dbReference>
<dbReference type="SMART" id="SM00487">
    <property type="entry name" value="DEXDc"/>
    <property type="match status" value="1"/>
</dbReference>
<evidence type="ECO:0000259" key="8">
    <source>
        <dbReference type="PROSITE" id="PS51194"/>
    </source>
</evidence>
<dbReference type="EMBL" id="FN649760">
    <property type="protein sequence ID" value="CBJ31095.1"/>
    <property type="molecule type" value="Genomic_DNA"/>
</dbReference>
<feature type="region of interest" description="Disordered" evidence="6">
    <location>
        <begin position="571"/>
        <end position="659"/>
    </location>
</feature>
<evidence type="ECO:0000256" key="1">
    <source>
        <dbReference type="ARBA" id="ARBA00022741"/>
    </source>
</evidence>
<evidence type="ECO:0000256" key="3">
    <source>
        <dbReference type="ARBA" id="ARBA00022840"/>
    </source>
</evidence>
<dbReference type="AlphaFoldDB" id="D7FSF4"/>
<keyword evidence="2 5" id="KW-0378">Hydrolase</keyword>
<accession>D7FSF4</accession>
<dbReference type="SMART" id="SM00490">
    <property type="entry name" value="HELICc"/>
    <property type="match status" value="1"/>
</dbReference>
<dbReference type="CDD" id="cd18787">
    <property type="entry name" value="SF2_C_DEAD"/>
    <property type="match status" value="1"/>
</dbReference>
<feature type="compositionally biased region" description="Gly residues" evidence="6">
    <location>
        <begin position="580"/>
        <end position="613"/>
    </location>
</feature>
<dbReference type="Gene3D" id="3.40.50.300">
    <property type="entry name" value="P-loop containing nucleotide triphosphate hydrolases"/>
    <property type="match status" value="2"/>
</dbReference>
<comment type="domain">
    <text evidence="5">The Q motif is unique to and characteristic of the DEAD box family of RNA helicases and controls ATP binding and hydrolysis.</text>
</comment>
<evidence type="ECO:0000259" key="7">
    <source>
        <dbReference type="PROSITE" id="PS51192"/>
    </source>
</evidence>